<comment type="caution">
    <text evidence="7">The sequence shown here is derived from an EMBL/GenBank/DDBJ whole genome shotgun (WGS) entry which is preliminary data.</text>
</comment>
<dbReference type="Gene3D" id="3.40.190.290">
    <property type="match status" value="1"/>
</dbReference>
<evidence type="ECO:0000313" key="7">
    <source>
        <dbReference type="EMBL" id="RAP42345.1"/>
    </source>
</evidence>
<dbReference type="PANTHER" id="PTHR30126:SF39">
    <property type="entry name" value="HTH-TYPE TRANSCRIPTIONAL REGULATOR CYSL"/>
    <property type="match status" value="1"/>
</dbReference>
<name>A0ABX9DIX4_9RHOB</name>
<dbReference type="Gene3D" id="1.10.10.10">
    <property type="entry name" value="Winged helix-like DNA-binding domain superfamily/Winged helix DNA-binding domain"/>
    <property type="match status" value="1"/>
</dbReference>
<comment type="similarity">
    <text evidence="1">Belongs to the LysR transcriptional regulatory family.</text>
</comment>
<dbReference type="EMBL" id="MUAV01000005">
    <property type="protein sequence ID" value="RAP42345.1"/>
    <property type="molecule type" value="Genomic_DNA"/>
</dbReference>
<protein>
    <recommendedName>
        <fullName evidence="6">HTH lysR-type domain-containing protein</fullName>
    </recommendedName>
</protein>
<evidence type="ECO:0000313" key="8">
    <source>
        <dbReference type="Proteomes" id="UP000248659"/>
    </source>
</evidence>
<feature type="signal peptide" evidence="5">
    <location>
        <begin position="1"/>
        <end position="24"/>
    </location>
</feature>
<dbReference type="PRINTS" id="PR00039">
    <property type="entry name" value="HTHLYSR"/>
</dbReference>
<proteinExistence type="inferred from homology"/>
<dbReference type="InterPro" id="IPR000847">
    <property type="entry name" value="LysR_HTH_N"/>
</dbReference>
<dbReference type="SUPFAM" id="SSF53850">
    <property type="entry name" value="Periplasmic binding protein-like II"/>
    <property type="match status" value="1"/>
</dbReference>
<dbReference type="PROSITE" id="PS50931">
    <property type="entry name" value="HTH_LYSR"/>
    <property type="match status" value="1"/>
</dbReference>
<evidence type="ECO:0000259" key="6">
    <source>
        <dbReference type="PROSITE" id="PS50931"/>
    </source>
</evidence>
<feature type="domain" description="HTH lysR-type" evidence="6">
    <location>
        <begin position="15"/>
        <end position="72"/>
    </location>
</feature>
<evidence type="ECO:0000256" key="2">
    <source>
        <dbReference type="ARBA" id="ARBA00023015"/>
    </source>
</evidence>
<dbReference type="Pfam" id="PF03466">
    <property type="entry name" value="LysR_substrate"/>
    <property type="match status" value="1"/>
</dbReference>
<evidence type="ECO:0000256" key="4">
    <source>
        <dbReference type="ARBA" id="ARBA00023163"/>
    </source>
</evidence>
<keyword evidence="8" id="KW-1185">Reference proteome</keyword>
<dbReference type="CDD" id="cd05466">
    <property type="entry name" value="PBP2_LTTR_substrate"/>
    <property type="match status" value="1"/>
</dbReference>
<dbReference type="Pfam" id="PF00126">
    <property type="entry name" value="HTH_1"/>
    <property type="match status" value="1"/>
</dbReference>
<feature type="chain" id="PRO_5045895277" description="HTH lysR-type domain-containing protein" evidence="5">
    <location>
        <begin position="25"/>
        <end position="312"/>
    </location>
</feature>
<dbReference type="Proteomes" id="UP000248659">
    <property type="component" value="Unassembled WGS sequence"/>
</dbReference>
<dbReference type="SUPFAM" id="SSF46785">
    <property type="entry name" value="Winged helix' DNA-binding domain"/>
    <property type="match status" value="1"/>
</dbReference>
<reference evidence="7 8" key="1">
    <citation type="submission" date="2017-01" db="EMBL/GenBank/DDBJ databases">
        <title>Genome sequence of Rhodovulum viride JA756.</title>
        <authorList>
            <person name="Lakshmi K.V."/>
            <person name="Tushar L.D."/>
            <person name="Sasikala C."/>
            <person name="Venkataramana C."/>
        </authorList>
    </citation>
    <scope>NUCLEOTIDE SEQUENCE [LARGE SCALE GENOMIC DNA]</scope>
    <source>
        <strain evidence="7 8">JA756</strain>
    </source>
</reference>
<accession>A0ABX9DIX4</accession>
<evidence type="ECO:0000256" key="1">
    <source>
        <dbReference type="ARBA" id="ARBA00009437"/>
    </source>
</evidence>
<dbReference type="PANTHER" id="PTHR30126">
    <property type="entry name" value="HTH-TYPE TRANSCRIPTIONAL REGULATOR"/>
    <property type="match status" value="1"/>
</dbReference>
<sequence>MAFIQSIRKTLAQSLNLLHLATFADVAALGSFSAAAEKAGISQPAVSQQVRQLERHFGVRLLERVGKRVRPTEAGQIVIGGARRIGEELDAVREAVEPHRDGRAGRVRIGTGATACIHLLPPVLGRLKRAFPGLDFVVRTGNSTEIQRLLEQNLLDLAIVTLPAAGRALETSPLCDEALLAVGPAADAGAPATPQAMAARPLILYDSAGHTRLLIDGWFRAAGLRPAPIMELESVEAAKELVAAGLGWSILPASSVARPGASGGLAVQPLDPPLGRQLALQLRRDKRLSPGLRHTVAAIRQGLGGVVPQRAP</sequence>
<gene>
    <name evidence="7" type="ORF">BYZ73_06215</name>
</gene>
<dbReference type="InterPro" id="IPR005119">
    <property type="entry name" value="LysR_subst-bd"/>
</dbReference>
<evidence type="ECO:0000256" key="5">
    <source>
        <dbReference type="SAM" id="SignalP"/>
    </source>
</evidence>
<keyword evidence="4" id="KW-0804">Transcription</keyword>
<keyword evidence="3" id="KW-0238">DNA-binding</keyword>
<dbReference type="InterPro" id="IPR036390">
    <property type="entry name" value="WH_DNA-bd_sf"/>
</dbReference>
<keyword evidence="5" id="KW-0732">Signal</keyword>
<evidence type="ECO:0000256" key="3">
    <source>
        <dbReference type="ARBA" id="ARBA00023125"/>
    </source>
</evidence>
<dbReference type="InterPro" id="IPR036388">
    <property type="entry name" value="WH-like_DNA-bd_sf"/>
</dbReference>
<keyword evidence="2" id="KW-0805">Transcription regulation</keyword>
<organism evidence="7 8">
    <name type="scientific">Rhodovulum viride</name>
    <dbReference type="NCBI Taxonomy" id="1231134"/>
    <lineage>
        <taxon>Bacteria</taxon>
        <taxon>Pseudomonadati</taxon>
        <taxon>Pseudomonadota</taxon>
        <taxon>Alphaproteobacteria</taxon>
        <taxon>Rhodobacterales</taxon>
        <taxon>Paracoccaceae</taxon>
        <taxon>Rhodovulum</taxon>
    </lineage>
</organism>